<reference evidence="1 2" key="1">
    <citation type="submission" date="2024-05" db="EMBL/GenBank/DDBJ databases">
        <authorList>
            <person name="Wallberg A."/>
        </authorList>
    </citation>
    <scope>NUCLEOTIDE SEQUENCE [LARGE SCALE GENOMIC DNA]</scope>
</reference>
<evidence type="ECO:0000313" key="2">
    <source>
        <dbReference type="Proteomes" id="UP001497623"/>
    </source>
</evidence>
<feature type="non-terminal residue" evidence="1">
    <location>
        <position position="1"/>
    </location>
</feature>
<gene>
    <name evidence="1" type="ORF">MNOR_LOCUS16961</name>
</gene>
<dbReference type="EMBL" id="CAXKWB010011406">
    <property type="protein sequence ID" value="CAL4101214.1"/>
    <property type="molecule type" value="Genomic_DNA"/>
</dbReference>
<name>A0AAV2QWZ4_MEGNR</name>
<keyword evidence="2" id="KW-1185">Reference proteome</keyword>
<protein>
    <recommendedName>
        <fullName evidence="3">Ig-like domain-containing protein</fullName>
    </recommendedName>
</protein>
<comment type="caution">
    <text evidence="1">The sequence shown here is derived from an EMBL/GenBank/DDBJ whole genome shotgun (WGS) entry which is preliminary data.</text>
</comment>
<sequence length="139" mass="15407">PGKGVELVGDDSFDAIDIAVGSTLVLDCRPTHPNDIVTMDFWGPVVPTADGRISFNPKRGYIIKNVTWEHDDGDYKCKPYKKISVTIKDKIPILPKAVVEQPANQHFGVGEDITLICKPSVRNFGYVLEAKWITPRGSR</sequence>
<dbReference type="PANTHER" id="PTHR15360:SF4">
    <property type="entry name" value="PROTEIN KINASE DOMAIN-CONTAINING PROTEIN"/>
    <property type="match status" value="1"/>
</dbReference>
<accession>A0AAV2QWZ4</accession>
<proteinExistence type="predicted"/>
<dbReference type="AlphaFoldDB" id="A0AAV2QWZ4"/>
<dbReference type="InterPro" id="IPR013783">
    <property type="entry name" value="Ig-like_fold"/>
</dbReference>
<dbReference type="InterPro" id="IPR042495">
    <property type="entry name" value="PDGFRL"/>
</dbReference>
<dbReference type="PANTHER" id="PTHR15360">
    <property type="entry name" value="PLATELET-DERIVED GROWTH FACTOR RECEPTOR LIKE"/>
    <property type="match status" value="1"/>
</dbReference>
<feature type="non-terminal residue" evidence="1">
    <location>
        <position position="139"/>
    </location>
</feature>
<evidence type="ECO:0000313" key="1">
    <source>
        <dbReference type="EMBL" id="CAL4101214.1"/>
    </source>
</evidence>
<evidence type="ECO:0008006" key="3">
    <source>
        <dbReference type="Google" id="ProtNLM"/>
    </source>
</evidence>
<dbReference type="Gene3D" id="2.60.40.10">
    <property type="entry name" value="Immunoglobulins"/>
    <property type="match status" value="1"/>
</dbReference>
<dbReference type="Proteomes" id="UP001497623">
    <property type="component" value="Unassembled WGS sequence"/>
</dbReference>
<organism evidence="1 2">
    <name type="scientific">Meganyctiphanes norvegica</name>
    <name type="common">Northern krill</name>
    <name type="synonym">Thysanopoda norvegica</name>
    <dbReference type="NCBI Taxonomy" id="48144"/>
    <lineage>
        <taxon>Eukaryota</taxon>
        <taxon>Metazoa</taxon>
        <taxon>Ecdysozoa</taxon>
        <taxon>Arthropoda</taxon>
        <taxon>Crustacea</taxon>
        <taxon>Multicrustacea</taxon>
        <taxon>Malacostraca</taxon>
        <taxon>Eumalacostraca</taxon>
        <taxon>Eucarida</taxon>
        <taxon>Euphausiacea</taxon>
        <taxon>Euphausiidae</taxon>
        <taxon>Meganyctiphanes</taxon>
    </lineage>
</organism>